<name>A0A1C0A751_9FIRM</name>
<feature type="region of interest" description="Disordered" evidence="1">
    <location>
        <begin position="85"/>
        <end position="109"/>
    </location>
</feature>
<evidence type="ECO:0000313" key="2">
    <source>
        <dbReference type="EMBL" id="OCL26031.1"/>
    </source>
</evidence>
<sequence length="149" mass="17641">MDFIEDIMPFLVWIIIVGIGRFIKSSTEGANHNQQKGKFEKKVSQQPKVDTNTIEIPLKNNSPINKPKDKLQQEIEKEYYNKISQKKEKESVKEKKTKDKKNKKEQDKIKDSKEFKVIDLDSFEEDILRGIVFKEIIDKPRSKNPYKYH</sequence>
<dbReference type="RefSeq" id="WP_068717442.1">
    <property type="nucleotide sequence ID" value="NZ_LWDV01000009.1"/>
</dbReference>
<evidence type="ECO:0000313" key="3">
    <source>
        <dbReference type="Proteomes" id="UP000093514"/>
    </source>
</evidence>
<feature type="compositionally biased region" description="Polar residues" evidence="1">
    <location>
        <begin position="44"/>
        <end position="64"/>
    </location>
</feature>
<protein>
    <submittedName>
        <fullName evidence="2">Uncharacterized protein</fullName>
    </submittedName>
</protein>
<dbReference type="EMBL" id="LWDV01000009">
    <property type="protein sequence ID" value="OCL26031.1"/>
    <property type="molecule type" value="Genomic_DNA"/>
</dbReference>
<organism evidence="2 3">
    <name type="scientific">Orenia metallireducens</name>
    <dbReference type="NCBI Taxonomy" id="1413210"/>
    <lineage>
        <taxon>Bacteria</taxon>
        <taxon>Bacillati</taxon>
        <taxon>Bacillota</taxon>
        <taxon>Clostridia</taxon>
        <taxon>Halanaerobiales</taxon>
        <taxon>Halobacteroidaceae</taxon>
        <taxon>Orenia</taxon>
    </lineage>
</organism>
<gene>
    <name evidence="2" type="ORF">U472_08395</name>
</gene>
<keyword evidence="3" id="KW-1185">Reference proteome</keyword>
<proteinExistence type="predicted"/>
<evidence type="ECO:0000256" key="1">
    <source>
        <dbReference type="SAM" id="MobiDB-lite"/>
    </source>
</evidence>
<reference evidence="2 3" key="2">
    <citation type="submission" date="2016-08" db="EMBL/GenBank/DDBJ databases">
        <title>Orenia metallireducens sp. nov. strain Z6, a Novel Metal-reducing Firmicute from the Deep Subsurface.</title>
        <authorList>
            <person name="Maxim B.I."/>
            <person name="Kenneth K."/>
            <person name="Flynn T.M."/>
            <person name="Oloughlin E.J."/>
            <person name="Locke R.A."/>
            <person name="Weber J.R."/>
            <person name="Egan S.M."/>
            <person name="Mackie R.I."/>
            <person name="Cann I.K."/>
        </authorList>
    </citation>
    <scope>NUCLEOTIDE SEQUENCE [LARGE SCALE GENOMIC DNA]</scope>
    <source>
        <strain evidence="2 3">Z6</strain>
    </source>
</reference>
<dbReference type="Proteomes" id="UP000093514">
    <property type="component" value="Unassembled WGS sequence"/>
</dbReference>
<feature type="region of interest" description="Disordered" evidence="1">
    <location>
        <begin position="29"/>
        <end position="71"/>
    </location>
</feature>
<dbReference type="OrthoDB" id="2113077at2"/>
<accession>A0A1C0A751</accession>
<reference evidence="3" key="1">
    <citation type="submission" date="2016-07" db="EMBL/GenBank/DDBJ databases">
        <authorList>
            <person name="Florea S."/>
            <person name="Webb J.S."/>
            <person name="Jaromczyk J."/>
            <person name="Schardl C.L."/>
        </authorList>
    </citation>
    <scope>NUCLEOTIDE SEQUENCE [LARGE SCALE GENOMIC DNA]</scope>
    <source>
        <strain evidence="3">Z6</strain>
    </source>
</reference>
<comment type="caution">
    <text evidence="2">The sequence shown here is derived from an EMBL/GenBank/DDBJ whole genome shotgun (WGS) entry which is preliminary data.</text>
</comment>
<dbReference type="AlphaFoldDB" id="A0A1C0A751"/>